<dbReference type="CDD" id="cd16325">
    <property type="entry name" value="LolA"/>
    <property type="match status" value="1"/>
</dbReference>
<sequence length="201" mass="21639">MRIIRLLPWLCALCIASAPLALAQPATANWGLAQLMQELAQVHSASASFTERKTVQVLSTPLVASGSLSYVAPDYIRKATLLPVPENFVLDHDQITISGGPDQQTHVFSLNADPRIGGLVEGIRATLAGDLPALDHYYIVRLSGDAANWQLLLQPKNPGAARMIKWIIIRGKQNHLDGLDTASGNGDHSEMSIAEDVSDAQ</sequence>
<dbReference type="InterPro" id="IPR029046">
    <property type="entry name" value="LolA/LolB/LppX"/>
</dbReference>
<comment type="caution">
    <text evidence="4">The sequence shown here is derived from an EMBL/GenBank/DDBJ whole genome shotgun (WGS) entry which is preliminary data.</text>
</comment>
<dbReference type="InterPro" id="IPR004564">
    <property type="entry name" value="OM_lipoprot_carrier_LolA-like"/>
</dbReference>
<organism evidence="4 5">
    <name type="scientific">Acidocella aquatica</name>
    <dbReference type="NCBI Taxonomy" id="1922313"/>
    <lineage>
        <taxon>Bacteria</taxon>
        <taxon>Pseudomonadati</taxon>
        <taxon>Pseudomonadota</taxon>
        <taxon>Alphaproteobacteria</taxon>
        <taxon>Acetobacterales</taxon>
        <taxon>Acidocellaceae</taxon>
        <taxon>Acidocella</taxon>
    </lineage>
</organism>
<evidence type="ECO:0008006" key="6">
    <source>
        <dbReference type="Google" id="ProtNLM"/>
    </source>
</evidence>
<dbReference type="Pfam" id="PF19574">
    <property type="entry name" value="LolA_3"/>
    <property type="match status" value="1"/>
</dbReference>
<protein>
    <recommendedName>
        <fullName evidence="6">Outer membrane lipoprotein carrier protein LolA</fullName>
    </recommendedName>
</protein>
<name>A0ABQ6A440_9PROT</name>
<reference evidence="5" key="1">
    <citation type="journal article" date="2019" name="Int. J. Syst. Evol. Microbiol.">
        <title>The Global Catalogue of Microorganisms (GCM) 10K type strain sequencing project: providing services to taxonomists for standard genome sequencing and annotation.</title>
        <authorList>
            <consortium name="The Broad Institute Genomics Platform"/>
            <consortium name="The Broad Institute Genome Sequencing Center for Infectious Disease"/>
            <person name="Wu L."/>
            <person name="Ma J."/>
        </authorList>
    </citation>
    <scope>NUCLEOTIDE SEQUENCE [LARGE SCALE GENOMIC DNA]</scope>
    <source>
        <strain evidence="5">NBRC 112502</strain>
    </source>
</reference>
<evidence type="ECO:0000313" key="4">
    <source>
        <dbReference type="EMBL" id="GLR66118.1"/>
    </source>
</evidence>
<dbReference type="SUPFAM" id="SSF89392">
    <property type="entry name" value="Prokaryotic lipoproteins and lipoprotein localization factors"/>
    <property type="match status" value="1"/>
</dbReference>
<keyword evidence="5" id="KW-1185">Reference proteome</keyword>
<gene>
    <name evidence="4" type="ORF">GCM10010909_07960</name>
</gene>
<evidence type="ECO:0000256" key="2">
    <source>
        <dbReference type="SAM" id="MobiDB-lite"/>
    </source>
</evidence>
<evidence type="ECO:0000256" key="3">
    <source>
        <dbReference type="SAM" id="SignalP"/>
    </source>
</evidence>
<proteinExistence type="predicted"/>
<keyword evidence="1 3" id="KW-0732">Signal</keyword>
<dbReference type="EMBL" id="BSOS01000009">
    <property type="protein sequence ID" value="GLR66118.1"/>
    <property type="molecule type" value="Genomic_DNA"/>
</dbReference>
<feature type="chain" id="PRO_5045987540" description="Outer membrane lipoprotein carrier protein LolA" evidence="3">
    <location>
        <begin position="24"/>
        <end position="201"/>
    </location>
</feature>
<feature type="signal peptide" evidence="3">
    <location>
        <begin position="1"/>
        <end position="23"/>
    </location>
</feature>
<evidence type="ECO:0000256" key="1">
    <source>
        <dbReference type="ARBA" id="ARBA00022729"/>
    </source>
</evidence>
<evidence type="ECO:0000313" key="5">
    <source>
        <dbReference type="Proteomes" id="UP001156641"/>
    </source>
</evidence>
<feature type="region of interest" description="Disordered" evidence="2">
    <location>
        <begin position="179"/>
        <end position="201"/>
    </location>
</feature>
<dbReference type="Proteomes" id="UP001156641">
    <property type="component" value="Unassembled WGS sequence"/>
</dbReference>
<dbReference type="Gene3D" id="2.50.20.10">
    <property type="entry name" value="Lipoprotein localisation LolA/LolB/LppX"/>
    <property type="match status" value="1"/>
</dbReference>
<accession>A0ABQ6A440</accession>